<dbReference type="STRING" id="479433.Caci_1171"/>
<dbReference type="InParanoid" id="C7Q5Z9"/>
<sequence>MRALSTPTFPLRFAVVGNPDNRRVTLFADAVREEGLPEPRIVPWLDVLRGDAEFHSGELVRVDSPGEDAEVTRLLRGSDEPIDMYRVEGTRQWYQGFATVLEKLEHAIDDAGAARLFTAQGVATAFDKQATHALLTDAGVPVPPVAAPDGTESAFIKIRHGSSASGVVAMTVRGPRRRAVTSAELVRTETGIELYNSLTVRTYLRDEDIDDVLAVLGRDGLHAERWVRKLSIAGRGCDLRVVTIGGRAAHAVVRTSTSPMTNLHLGGQRGDLAAFQALVGEKRWLTILDIVESAAACFPGVHCLGIDVLPGADGLDRIGEVNAYGDLLPNLMGLPGTPWEGVGTYRAQVRSLIGRHAP</sequence>
<evidence type="ECO:0008006" key="3">
    <source>
        <dbReference type="Google" id="ProtNLM"/>
    </source>
</evidence>
<evidence type="ECO:0000313" key="2">
    <source>
        <dbReference type="Proteomes" id="UP000000851"/>
    </source>
</evidence>
<name>C7Q5Z9_CATAD</name>
<dbReference type="Proteomes" id="UP000000851">
    <property type="component" value="Chromosome"/>
</dbReference>
<gene>
    <name evidence="1" type="ordered locus">Caci_1171</name>
</gene>
<protein>
    <recommendedName>
        <fullName evidence="3">ATP-grasp domain-containing protein</fullName>
    </recommendedName>
</protein>
<dbReference type="RefSeq" id="WP_012785390.1">
    <property type="nucleotide sequence ID" value="NC_013131.1"/>
</dbReference>
<dbReference type="eggNOG" id="COG0189">
    <property type="taxonomic scope" value="Bacteria"/>
</dbReference>
<dbReference type="InterPro" id="IPR047778">
    <property type="entry name" value="STM4014-like"/>
</dbReference>
<dbReference type="EMBL" id="CP001700">
    <property type="protein sequence ID" value="ACU70096.1"/>
    <property type="molecule type" value="Genomic_DNA"/>
</dbReference>
<dbReference type="HOGENOM" id="CLU_055111_0_0_11"/>
<dbReference type="KEGG" id="cai:Caci_1171"/>
<dbReference type="SUPFAM" id="SSF56059">
    <property type="entry name" value="Glutathione synthetase ATP-binding domain-like"/>
    <property type="match status" value="1"/>
</dbReference>
<dbReference type="Gene3D" id="3.30.470.20">
    <property type="entry name" value="ATP-grasp fold, B domain"/>
    <property type="match status" value="1"/>
</dbReference>
<accession>C7Q5Z9</accession>
<keyword evidence="2" id="KW-1185">Reference proteome</keyword>
<dbReference type="NCBIfam" id="NF038074">
    <property type="entry name" value="fam_STM4014"/>
    <property type="match status" value="1"/>
</dbReference>
<dbReference type="AlphaFoldDB" id="C7Q5Z9"/>
<dbReference type="OrthoDB" id="9789963at2"/>
<proteinExistence type="predicted"/>
<evidence type="ECO:0000313" key="1">
    <source>
        <dbReference type="EMBL" id="ACU70096.1"/>
    </source>
</evidence>
<reference evidence="1 2" key="1">
    <citation type="journal article" date="2009" name="Stand. Genomic Sci.">
        <title>Complete genome sequence of Catenulispora acidiphila type strain (ID 139908).</title>
        <authorList>
            <person name="Copeland A."/>
            <person name="Lapidus A."/>
            <person name="Glavina Del Rio T."/>
            <person name="Nolan M."/>
            <person name="Lucas S."/>
            <person name="Chen F."/>
            <person name="Tice H."/>
            <person name="Cheng J.F."/>
            <person name="Bruce D."/>
            <person name="Goodwin L."/>
            <person name="Pitluck S."/>
            <person name="Mikhailova N."/>
            <person name="Pati A."/>
            <person name="Ivanova N."/>
            <person name="Mavromatis K."/>
            <person name="Chen A."/>
            <person name="Palaniappan K."/>
            <person name="Chain P."/>
            <person name="Land M."/>
            <person name="Hauser L."/>
            <person name="Chang Y.J."/>
            <person name="Jeffries C.D."/>
            <person name="Chertkov O."/>
            <person name="Brettin T."/>
            <person name="Detter J.C."/>
            <person name="Han C."/>
            <person name="Ali Z."/>
            <person name="Tindall B.J."/>
            <person name="Goker M."/>
            <person name="Bristow J."/>
            <person name="Eisen J.A."/>
            <person name="Markowitz V."/>
            <person name="Hugenholtz P."/>
            <person name="Kyrpides N.C."/>
            <person name="Klenk H.P."/>
        </authorList>
    </citation>
    <scope>NUCLEOTIDE SEQUENCE [LARGE SCALE GENOMIC DNA]</scope>
    <source>
        <strain evidence="2">DSM 44928 / JCM 14897 / NBRC 102108 / NRRL B-24433 / ID139908</strain>
    </source>
</reference>
<organism evidence="1 2">
    <name type="scientific">Catenulispora acidiphila (strain DSM 44928 / JCM 14897 / NBRC 102108 / NRRL B-24433 / ID139908)</name>
    <dbReference type="NCBI Taxonomy" id="479433"/>
    <lineage>
        <taxon>Bacteria</taxon>
        <taxon>Bacillati</taxon>
        <taxon>Actinomycetota</taxon>
        <taxon>Actinomycetes</taxon>
        <taxon>Catenulisporales</taxon>
        <taxon>Catenulisporaceae</taxon>
        <taxon>Catenulispora</taxon>
    </lineage>
</organism>